<reference evidence="2" key="1">
    <citation type="submission" date="2021-02" db="EMBL/GenBank/DDBJ databases">
        <authorList>
            <person name="Palmer J.M."/>
        </authorList>
    </citation>
    <scope>NUCLEOTIDE SEQUENCE</scope>
    <source>
        <strain evidence="2">SCRP734</strain>
    </source>
</reference>
<dbReference type="EMBL" id="JAGDFM010000809">
    <property type="protein sequence ID" value="KAG7376114.1"/>
    <property type="molecule type" value="Genomic_DNA"/>
</dbReference>
<feature type="compositionally biased region" description="Low complexity" evidence="1">
    <location>
        <begin position="63"/>
        <end position="74"/>
    </location>
</feature>
<feature type="region of interest" description="Disordered" evidence="1">
    <location>
        <begin position="1"/>
        <end position="74"/>
    </location>
</feature>
<name>A0A8T1V971_9STRA</name>
<proteinExistence type="predicted"/>
<keyword evidence="3" id="KW-1185">Reference proteome</keyword>
<accession>A0A8T1V971</accession>
<evidence type="ECO:0000313" key="2">
    <source>
        <dbReference type="EMBL" id="KAG7376114.1"/>
    </source>
</evidence>
<feature type="compositionally biased region" description="Basic and acidic residues" evidence="1">
    <location>
        <begin position="51"/>
        <end position="62"/>
    </location>
</feature>
<dbReference type="CDD" id="cd19757">
    <property type="entry name" value="Bbox1"/>
    <property type="match status" value="1"/>
</dbReference>
<protein>
    <submittedName>
        <fullName evidence="2">Uncharacterized protein</fullName>
    </submittedName>
</protein>
<feature type="compositionally biased region" description="Basic residues" evidence="1">
    <location>
        <begin position="14"/>
        <end position="24"/>
    </location>
</feature>
<organism evidence="2 3">
    <name type="scientific">Phytophthora pseudosyringae</name>
    <dbReference type="NCBI Taxonomy" id="221518"/>
    <lineage>
        <taxon>Eukaryota</taxon>
        <taxon>Sar</taxon>
        <taxon>Stramenopiles</taxon>
        <taxon>Oomycota</taxon>
        <taxon>Peronosporomycetes</taxon>
        <taxon>Peronosporales</taxon>
        <taxon>Peronosporaceae</taxon>
        <taxon>Phytophthora</taxon>
    </lineage>
</organism>
<dbReference type="AlphaFoldDB" id="A0A8T1V971"/>
<sequence length="956" mass="110699">MQLAGMASSFDGSRRKRDLKRRLTSPRSPLLQKLSVGGDNSDAQHPRRLKDRREEATARHVEQQVNSELQNQQQQRRERFLNRWHHIRKLYAVLSETMTTRREALASKSKLPPTPVTQRVSSTRGSTAPSTPAPLHTLTSMAWLIDVGREFRHGFATHVVTMAQIEIVVGGALNLSLACPRASTPTAQIASCLRSVFQAFQRQPESSTIDYRELLNALFVLDRWREGEKKMVSRWFHEFAFPLAANSTAIGDMKMAVRGADLQRALFTACGDEVDESKMQQFVTELLAAMTQRGRNYVSETTFMDYSDSHPKLLETVRTQCWKRLTDDTRLDFYRDVYQHAKDRFAKEETRVRCERALGVWRTREPRQRLARWKLFVVCRKLSRRGDSHFRKSSAAKLVKRFRKNCKRRQEMRSLLQVAVKHRNYSLLRFTYQPWALFWRSMQLIHTAAWRRGERHDLHSRQKRCWNSWAAFYEKAKTRRAHCAKVTATFVATRHRKLLRSCMDTWLFHKRRQVEVAAADVRGRQLQQDLLLLQQLEAEHACMELEDALSSAVEAKRRATLEKGRRRSFIDGADRVHASRKMQKQKEERMQYKSSRERAAELEAKSAWTAIADQVAAEVRTATLAWLDTADAKDQIHTEATRIFETEAKWIRDELGRDPDNAPARILPKGCRWQVFLEAPHGAVTRKLTKAFYLNTVTYEKYWCDEVVYDECQGIAREVIIQWRIDHALARLHEKEAEWALERRQNVAATRIQMMVRCRQARAVCRRILRNTFIKRIDPRSGQMEYFNLARPLETRRKPPKLIGSNESLLPIESSTWVYRQDTRGSAYYQRIDTSESSVGPPDHYILCARCSVYFVTRRQTSSGARYCIGCYANFRYAARRGASDDDAVAEEESGWTKMPVQPANCMVCCTSLADVVCTDCKHDATCTRCFNAIHGRLAKTKAHAPPVSLVNRVSE</sequence>
<gene>
    <name evidence="2" type="ORF">PHYPSEUDO_014419</name>
</gene>
<comment type="caution">
    <text evidence="2">The sequence shown here is derived from an EMBL/GenBank/DDBJ whole genome shotgun (WGS) entry which is preliminary data.</text>
</comment>
<feature type="region of interest" description="Disordered" evidence="1">
    <location>
        <begin position="104"/>
        <end position="133"/>
    </location>
</feature>
<dbReference type="OrthoDB" id="64244at2759"/>
<evidence type="ECO:0000313" key="3">
    <source>
        <dbReference type="Proteomes" id="UP000694044"/>
    </source>
</evidence>
<evidence type="ECO:0000256" key="1">
    <source>
        <dbReference type="SAM" id="MobiDB-lite"/>
    </source>
</evidence>
<feature type="compositionally biased region" description="Polar residues" evidence="1">
    <location>
        <begin position="116"/>
        <end position="130"/>
    </location>
</feature>
<dbReference type="Proteomes" id="UP000694044">
    <property type="component" value="Unassembled WGS sequence"/>
</dbReference>